<organism evidence="13 14">
    <name type="scientific">Penaeus vannamei</name>
    <name type="common">Whiteleg shrimp</name>
    <name type="synonym">Litopenaeus vannamei</name>
    <dbReference type="NCBI Taxonomy" id="6689"/>
    <lineage>
        <taxon>Eukaryota</taxon>
        <taxon>Metazoa</taxon>
        <taxon>Ecdysozoa</taxon>
        <taxon>Arthropoda</taxon>
        <taxon>Crustacea</taxon>
        <taxon>Multicrustacea</taxon>
        <taxon>Malacostraca</taxon>
        <taxon>Eumalacostraca</taxon>
        <taxon>Eucarida</taxon>
        <taxon>Decapoda</taxon>
        <taxon>Dendrobranchiata</taxon>
        <taxon>Penaeoidea</taxon>
        <taxon>Penaeidae</taxon>
        <taxon>Penaeus</taxon>
    </lineage>
</organism>
<dbReference type="FunFam" id="3.90.470.20:FF:000003">
    <property type="entry name" value="L-aminoadipate-semialdehyde dehydrogenase-phosphopantetheinyl transferase"/>
    <property type="match status" value="1"/>
</dbReference>
<comment type="catalytic activity">
    <reaction evidence="8">
        <text>apo-[ACP] + CoA = holo-[ACP] + adenosine 3',5'-bisphosphate + H(+)</text>
        <dbReference type="Rhea" id="RHEA:12068"/>
        <dbReference type="Rhea" id="RHEA-COMP:9685"/>
        <dbReference type="Rhea" id="RHEA-COMP:9690"/>
        <dbReference type="ChEBI" id="CHEBI:15378"/>
        <dbReference type="ChEBI" id="CHEBI:29999"/>
        <dbReference type="ChEBI" id="CHEBI:57287"/>
        <dbReference type="ChEBI" id="CHEBI:58343"/>
        <dbReference type="ChEBI" id="CHEBI:64479"/>
        <dbReference type="EC" id="2.7.8.7"/>
    </reaction>
    <physiologicalReaction direction="left-to-right" evidence="8">
        <dbReference type="Rhea" id="RHEA:12069"/>
    </physiologicalReaction>
</comment>
<dbReference type="Proteomes" id="UP000283509">
    <property type="component" value="Unassembled WGS sequence"/>
</dbReference>
<comment type="similarity">
    <text evidence="1">Belongs to the P-Pant transferase superfamily. AcpS family.</text>
</comment>
<dbReference type="AlphaFoldDB" id="A0A3R7MMB1"/>
<proteinExistence type="inferred from homology"/>
<dbReference type="PROSITE" id="PS01285">
    <property type="entry name" value="FA58C_1"/>
    <property type="match status" value="1"/>
</dbReference>
<evidence type="ECO:0000259" key="11">
    <source>
        <dbReference type="PROSITE" id="PS50022"/>
    </source>
</evidence>
<keyword evidence="4" id="KW-0245">EGF-like domain</keyword>
<evidence type="ECO:0000256" key="5">
    <source>
        <dbReference type="ARBA" id="ARBA00022679"/>
    </source>
</evidence>
<evidence type="ECO:0000256" key="8">
    <source>
        <dbReference type="ARBA" id="ARBA00048641"/>
    </source>
</evidence>
<evidence type="ECO:0000256" key="1">
    <source>
        <dbReference type="ARBA" id="ARBA00006195"/>
    </source>
</evidence>
<dbReference type="SMART" id="SM00282">
    <property type="entry name" value="LamG"/>
    <property type="match status" value="1"/>
</dbReference>
<dbReference type="GO" id="GO:0019878">
    <property type="term" value="P:lysine biosynthetic process via aminoadipic acid"/>
    <property type="evidence" value="ECO:0007669"/>
    <property type="project" value="TreeGrafter"/>
</dbReference>
<dbReference type="Gene3D" id="2.60.120.200">
    <property type="match status" value="2"/>
</dbReference>
<evidence type="ECO:0000256" key="6">
    <source>
        <dbReference type="ARBA" id="ARBA00030484"/>
    </source>
</evidence>
<name>A0A3R7MMB1_PENVA</name>
<reference evidence="13 14" key="1">
    <citation type="submission" date="2018-04" db="EMBL/GenBank/DDBJ databases">
        <authorList>
            <person name="Zhang X."/>
            <person name="Yuan J."/>
            <person name="Li F."/>
            <person name="Xiang J."/>
        </authorList>
    </citation>
    <scope>NUCLEOTIDE SEQUENCE [LARGE SCALE GENOMIC DNA]</scope>
    <source>
        <tissue evidence="13">Muscle</tissue>
    </source>
</reference>
<comment type="caution">
    <text evidence="13">The sequence shown here is derived from an EMBL/GenBank/DDBJ whole genome shotgun (WGS) entry which is preliminary data.</text>
</comment>
<evidence type="ECO:0000256" key="3">
    <source>
        <dbReference type="ARBA" id="ARBA00016301"/>
    </source>
</evidence>
<dbReference type="CDD" id="cd00110">
    <property type="entry name" value="LamG"/>
    <property type="match status" value="1"/>
</dbReference>
<dbReference type="PANTHER" id="PTHR12215:SF10">
    <property type="entry name" value="L-AMINOADIPATE-SEMIALDEHYDE DEHYDROGENASE-PHOSPHOPANTETHEINYL TRANSFERASE"/>
    <property type="match status" value="1"/>
</dbReference>
<dbReference type="SUPFAM" id="SSF49785">
    <property type="entry name" value="Galactose-binding domain-like"/>
    <property type="match status" value="1"/>
</dbReference>
<dbReference type="PROSITE" id="PS01286">
    <property type="entry name" value="FA58C_2"/>
    <property type="match status" value="1"/>
</dbReference>
<dbReference type="Pfam" id="PF01648">
    <property type="entry name" value="ACPS"/>
    <property type="match status" value="1"/>
</dbReference>
<dbReference type="SUPFAM" id="SSF56214">
    <property type="entry name" value="4'-phosphopantetheinyl transferase"/>
    <property type="match status" value="2"/>
</dbReference>
<comment type="catalytic activity">
    <reaction evidence="9">
        <text>apo-[ACP] + acetyl-CoA = acetyl-[ACP] + adenosine 3',5'-bisphosphate + H(+)</text>
        <dbReference type="Rhea" id="RHEA:46564"/>
        <dbReference type="Rhea" id="RHEA-COMP:9621"/>
        <dbReference type="Rhea" id="RHEA-COMP:9690"/>
        <dbReference type="ChEBI" id="CHEBI:15378"/>
        <dbReference type="ChEBI" id="CHEBI:29999"/>
        <dbReference type="ChEBI" id="CHEBI:57288"/>
        <dbReference type="ChEBI" id="CHEBI:58343"/>
        <dbReference type="ChEBI" id="CHEBI:78446"/>
    </reaction>
    <physiologicalReaction direction="left-to-right" evidence="9">
        <dbReference type="Rhea" id="RHEA:46565"/>
    </physiologicalReaction>
</comment>
<evidence type="ECO:0000256" key="2">
    <source>
        <dbReference type="ARBA" id="ARBA00013172"/>
    </source>
</evidence>
<dbReference type="PROSITE" id="PS50025">
    <property type="entry name" value="LAM_G_DOMAIN"/>
    <property type="match status" value="1"/>
</dbReference>
<dbReference type="InterPro" id="IPR050559">
    <property type="entry name" value="P-Pant_transferase_sf"/>
</dbReference>
<reference evidence="13 14" key="2">
    <citation type="submission" date="2019-01" db="EMBL/GenBank/DDBJ databases">
        <title>The decoding of complex shrimp genome reveals the adaptation for benthos swimmer, frequently molting mechanism and breeding impact on genome.</title>
        <authorList>
            <person name="Sun Y."/>
            <person name="Gao Y."/>
            <person name="Yu Y."/>
        </authorList>
    </citation>
    <scope>NUCLEOTIDE SEQUENCE [LARGE SCALE GENOMIC DNA]</scope>
    <source>
        <tissue evidence="13">Muscle</tissue>
    </source>
</reference>
<dbReference type="SMART" id="SM00231">
    <property type="entry name" value="FA58C"/>
    <property type="match status" value="1"/>
</dbReference>
<dbReference type="CDD" id="cd00057">
    <property type="entry name" value="FA58C"/>
    <property type="match status" value="1"/>
</dbReference>
<dbReference type="PANTHER" id="PTHR12215">
    <property type="entry name" value="PHOSPHOPANTETHEINE TRANSFERASE"/>
    <property type="match status" value="1"/>
</dbReference>
<dbReference type="STRING" id="6689.A0A3R7MMB1"/>
<dbReference type="InterPro" id="IPR055066">
    <property type="entry name" value="AASDHPPT_N"/>
</dbReference>
<dbReference type="GO" id="GO:0008897">
    <property type="term" value="F:holo-[acyl-carrier-protein] synthase activity"/>
    <property type="evidence" value="ECO:0007669"/>
    <property type="project" value="UniProtKB-EC"/>
</dbReference>
<dbReference type="GO" id="GO:0000287">
    <property type="term" value="F:magnesium ion binding"/>
    <property type="evidence" value="ECO:0007669"/>
    <property type="project" value="InterPro"/>
</dbReference>
<dbReference type="FunFam" id="2.60.120.260:FF:000016">
    <property type="entry name" value="Contactin-associated protein-like 4 isoform 1"/>
    <property type="match status" value="1"/>
</dbReference>
<dbReference type="EMBL" id="QCYY01003086">
    <property type="protein sequence ID" value="ROT65426.1"/>
    <property type="molecule type" value="Genomic_DNA"/>
</dbReference>
<dbReference type="EC" id="2.7.8.7" evidence="2"/>
<feature type="domain" description="F5/8 type C" evidence="11">
    <location>
        <begin position="199"/>
        <end position="352"/>
    </location>
</feature>
<evidence type="ECO:0000313" key="13">
    <source>
        <dbReference type="EMBL" id="ROT65426.1"/>
    </source>
</evidence>
<dbReference type="InterPro" id="IPR037143">
    <property type="entry name" value="4-PPantetheinyl_Trfase_dom_sf"/>
</dbReference>
<accession>A0A3R7MMB1</accession>
<dbReference type="InterPro" id="IPR013320">
    <property type="entry name" value="ConA-like_dom_sf"/>
</dbReference>
<feature type="domain" description="Laminin G" evidence="12">
    <location>
        <begin position="358"/>
        <end position="571"/>
    </location>
</feature>
<evidence type="ECO:0000256" key="4">
    <source>
        <dbReference type="ARBA" id="ARBA00022536"/>
    </source>
</evidence>
<dbReference type="PROSITE" id="PS50022">
    <property type="entry name" value="FA58C_3"/>
    <property type="match status" value="1"/>
</dbReference>
<dbReference type="InterPro" id="IPR001791">
    <property type="entry name" value="Laminin_G"/>
</dbReference>
<evidence type="ECO:0000256" key="7">
    <source>
        <dbReference type="ARBA" id="ARBA00033443"/>
    </source>
</evidence>
<dbReference type="Pfam" id="PF22624">
    <property type="entry name" value="AASDHPPT_N"/>
    <property type="match status" value="1"/>
</dbReference>
<protein>
    <recommendedName>
        <fullName evidence="3">L-aminoadipate-semialdehyde dehydrogenase-phosphopantetheinyl transferase</fullName>
        <ecNumber evidence="2">2.7.8.7</ecNumber>
    </recommendedName>
    <alternativeName>
        <fullName evidence="6">4'-phosphopantetheinyl transferase</fullName>
    </alternativeName>
    <alternativeName>
        <fullName evidence="7">Alpha-aminoadipic semialdehyde dehydrogenase-phosphopantetheinyl transferase</fullName>
    </alternativeName>
</protein>
<dbReference type="GO" id="GO:0005829">
    <property type="term" value="C:cytosol"/>
    <property type="evidence" value="ECO:0007669"/>
    <property type="project" value="TreeGrafter"/>
</dbReference>
<evidence type="ECO:0000256" key="9">
    <source>
        <dbReference type="ARBA" id="ARBA00048794"/>
    </source>
</evidence>
<dbReference type="Pfam" id="PF02210">
    <property type="entry name" value="Laminin_G_2"/>
    <property type="match status" value="1"/>
</dbReference>
<evidence type="ECO:0000256" key="10">
    <source>
        <dbReference type="PROSITE-ProRule" id="PRU00122"/>
    </source>
</evidence>
<dbReference type="SUPFAM" id="SSF49899">
    <property type="entry name" value="Concanavalin A-like lectins/glucanases"/>
    <property type="match status" value="2"/>
</dbReference>
<dbReference type="OrthoDB" id="26719at2759"/>
<comment type="caution">
    <text evidence="10">Lacks conserved residue(s) required for the propagation of feature annotation.</text>
</comment>
<dbReference type="Pfam" id="PF00754">
    <property type="entry name" value="F5_F8_type_C"/>
    <property type="match status" value="1"/>
</dbReference>
<dbReference type="InterPro" id="IPR008278">
    <property type="entry name" value="4-PPantetheinyl_Trfase_dom"/>
</dbReference>
<dbReference type="InterPro" id="IPR008979">
    <property type="entry name" value="Galactose-bd-like_sf"/>
</dbReference>
<evidence type="ECO:0000313" key="14">
    <source>
        <dbReference type="Proteomes" id="UP000283509"/>
    </source>
</evidence>
<keyword evidence="14" id="KW-1185">Reference proteome</keyword>
<keyword evidence="5" id="KW-0808">Transferase</keyword>
<dbReference type="Gene3D" id="3.90.470.20">
    <property type="entry name" value="4'-phosphopantetheinyl transferase domain"/>
    <property type="match status" value="2"/>
</dbReference>
<gene>
    <name evidence="13" type="ORF">C7M84_016615</name>
</gene>
<evidence type="ECO:0000259" key="12">
    <source>
        <dbReference type="PROSITE" id="PS50025"/>
    </source>
</evidence>
<sequence length="650" mass="74836">MENVRWAFNTRFWSPTKSDWMLALSYIQPEEKERIGKFVFKKDGKSSLAGRLMLRKLATEKLGLPWAEARFARTDKGRPYLSTAVGEELRKVDFNVSHQGDWVVLAAENGKKVGVDVMKVEYAGGKDVKDFFHTMRRQFTEQEWMQIRSFSEEYDQLASFYRHWCLKEGLVKALGVGIGFELRRVSFILKTPVLSLNSITQDTTVMIDGKLDRKWSFLESMLDKNHSVAIALNSEESNKLAKTSAWTARSADYLQYLEVDLKETKNITAIATQGRKDSDEYVTAYTIEFGQDGNLFSIVKGFDGSIWAFPGNKDGNTVVTNLLETPIIARYIRIKPTRWRDRISLRMELYGCPYKHDTVSFRGNSMVIMDLHRVPVASLRDHIRFRFRTTHPDAMMMYSRGTQGDYLSLQLVQNKMVLNVNLGASSPTTSQRSTRLANSLDAAHSEFHDIQEFGSKVKSTFSVGSLLDDNSWHDVEIRREQRNITFLVDRVRIDDVIHGDFKRLDLNREFYIGGVPNLQPGMVARVNFTGCMENLFINGTAIIPEMRDADDYYSYYYRRPKYSKINISSTCPYGDSSDLTMTFLKREAHLRYPAFEDQRSINVSVEFRTYEESGVLIYHKFSNTGYFKLYLEDGKVKVVILIKNPRQGCP</sequence>
<dbReference type="InterPro" id="IPR000421">
    <property type="entry name" value="FA58C"/>
</dbReference>